<evidence type="ECO:0000256" key="1">
    <source>
        <dbReference type="SAM" id="SignalP"/>
    </source>
</evidence>
<gene>
    <name evidence="2" type="ORF">EKL98_12950</name>
</gene>
<dbReference type="RefSeq" id="WP_126461617.1">
    <property type="nucleotide sequence ID" value="NZ_RYDJ01000017.1"/>
</dbReference>
<protein>
    <recommendedName>
        <fullName evidence="4">Outer membrane protein beta-barrel domain-containing protein</fullName>
    </recommendedName>
</protein>
<feature type="chain" id="PRO_5019047728" description="Outer membrane protein beta-barrel domain-containing protein" evidence="1">
    <location>
        <begin position="20"/>
        <end position="207"/>
    </location>
</feature>
<dbReference type="PROSITE" id="PS51257">
    <property type="entry name" value="PROKAR_LIPOPROTEIN"/>
    <property type="match status" value="1"/>
</dbReference>
<accession>A0A432CHQ5</accession>
<proteinExistence type="predicted"/>
<dbReference type="AlphaFoldDB" id="A0A432CHQ5"/>
<evidence type="ECO:0000313" key="3">
    <source>
        <dbReference type="Proteomes" id="UP000280825"/>
    </source>
</evidence>
<sequence>MMKNYLLFVILITSCQLFSQEIFLNTGKNFTKYDYKNGFGQSDPDLQSGTGNFYEIGFNKPILNKHILYSYGLSLNEYNALGGNVANSYSWETKYLGIKTGLGFSLFPMDDFHKLNFLLQVGILGETIIYGKQKIDGAYYDLVHQKEFTGLVVESSIGFQVKYRVPSLGFLSIGYNYGQTLNISNSTTEKISFMTHQLQLGVNFPIK</sequence>
<comment type="caution">
    <text evidence="2">The sequence shown here is derived from an EMBL/GenBank/DDBJ whole genome shotgun (WGS) entry which is preliminary data.</text>
</comment>
<evidence type="ECO:0008006" key="4">
    <source>
        <dbReference type="Google" id="ProtNLM"/>
    </source>
</evidence>
<evidence type="ECO:0000313" key="2">
    <source>
        <dbReference type="EMBL" id="RTZ02582.1"/>
    </source>
</evidence>
<keyword evidence="3" id="KW-1185">Reference proteome</keyword>
<name>A0A432CHQ5_9FLAO</name>
<reference evidence="2 3" key="1">
    <citation type="submission" date="2018-12" db="EMBL/GenBank/DDBJ databases">
        <title>Flavobacterium sp. nov., isolated from glacier ice.</title>
        <authorList>
            <person name="Liu Q."/>
            <person name="Xin Y.-H."/>
        </authorList>
    </citation>
    <scope>NUCLEOTIDE SEQUENCE [LARGE SCALE GENOMIC DNA]</scope>
    <source>
        <strain evidence="2 3">RB1N8</strain>
    </source>
</reference>
<organism evidence="2 3">
    <name type="scientific">Flavobacterium bomense</name>
    <dbReference type="NCBI Taxonomy" id="2497483"/>
    <lineage>
        <taxon>Bacteria</taxon>
        <taxon>Pseudomonadati</taxon>
        <taxon>Bacteroidota</taxon>
        <taxon>Flavobacteriia</taxon>
        <taxon>Flavobacteriales</taxon>
        <taxon>Flavobacteriaceae</taxon>
        <taxon>Flavobacterium</taxon>
    </lineage>
</organism>
<dbReference type="EMBL" id="RYDJ01000017">
    <property type="protein sequence ID" value="RTZ02582.1"/>
    <property type="molecule type" value="Genomic_DNA"/>
</dbReference>
<keyword evidence="1" id="KW-0732">Signal</keyword>
<dbReference type="Proteomes" id="UP000280825">
    <property type="component" value="Unassembled WGS sequence"/>
</dbReference>
<feature type="signal peptide" evidence="1">
    <location>
        <begin position="1"/>
        <end position="19"/>
    </location>
</feature>